<dbReference type="InterPro" id="IPR058923">
    <property type="entry name" value="RCC1-like_dom"/>
</dbReference>
<dbReference type="InterPro" id="IPR009091">
    <property type="entry name" value="RCC1/BLIP-II"/>
</dbReference>
<organism evidence="4 5">
    <name type="scientific">Boothiomyces macroporosus</name>
    <dbReference type="NCBI Taxonomy" id="261099"/>
    <lineage>
        <taxon>Eukaryota</taxon>
        <taxon>Fungi</taxon>
        <taxon>Fungi incertae sedis</taxon>
        <taxon>Chytridiomycota</taxon>
        <taxon>Chytridiomycota incertae sedis</taxon>
        <taxon>Chytridiomycetes</taxon>
        <taxon>Rhizophydiales</taxon>
        <taxon>Terramycetaceae</taxon>
        <taxon>Boothiomyces</taxon>
    </lineage>
</organism>
<dbReference type="InterPro" id="IPR051210">
    <property type="entry name" value="Ub_ligase/GEF_domain"/>
</dbReference>
<dbReference type="Proteomes" id="UP001210925">
    <property type="component" value="Unassembled WGS sequence"/>
</dbReference>
<dbReference type="PANTHER" id="PTHR22870:SF466">
    <property type="entry name" value="ANKYRIN REPEAT-CONTAINING PROTEIN"/>
    <property type="match status" value="1"/>
</dbReference>
<keyword evidence="5" id="KW-1185">Reference proteome</keyword>
<feature type="domain" description="RCC1-like" evidence="3">
    <location>
        <begin position="14"/>
        <end position="268"/>
    </location>
</feature>
<protein>
    <recommendedName>
        <fullName evidence="3">RCC1-like domain-containing protein</fullName>
    </recommendedName>
</protein>
<sequence>MWLSIPQKEVYEFKEVYEADNIVDIFCGWNSSYITTREMILASGENSFGALGIEAKKVSCFTPIMLKDTIKISTGMRHTLFLSGSGQVYGCGTTRQGTLSLHRNDIVWNPIKLFDNAVDIACGQFHSMILTNGKVYGFGRNKFGQLKGDFQFTVDPFEIQLQGVPKSIFSNWSTSAALSNKGLELWGRNDFGQCAGSLDSIIDPLNINQMQLAFGSEHTLLLFKDKVYTWGWNEHGNCGNGTNLNIYIPFLLPMVAKGVCCGGGHSILF</sequence>
<dbReference type="EMBL" id="JADGKB010000089">
    <property type="protein sequence ID" value="KAJ3254253.1"/>
    <property type="molecule type" value="Genomic_DNA"/>
</dbReference>
<evidence type="ECO:0000259" key="3">
    <source>
        <dbReference type="Pfam" id="PF25390"/>
    </source>
</evidence>
<gene>
    <name evidence="4" type="ORF">HK103_007306</name>
</gene>
<feature type="repeat" description="RCC1" evidence="2">
    <location>
        <begin position="225"/>
        <end position="269"/>
    </location>
</feature>
<feature type="repeat" description="RCC1" evidence="2">
    <location>
        <begin position="86"/>
        <end position="133"/>
    </location>
</feature>
<dbReference type="PROSITE" id="PS50012">
    <property type="entry name" value="RCC1_3"/>
    <property type="match status" value="2"/>
</dbReference>
<dbReference type="Pfam" id="PF25390">
    <property type="entry name" value="WD40_RLD"/>
    <property type="match status" value="1"/>
</dbReference>
<proteinExistence type="predicted"/>
<evidence type="ECO:0000256" key="1">
    <source>
        <dbReference type="ARBA" id="ARBA00022737"/>
    </source>
</evidence>
<reference evidence="4" key="1">
    <citation type="submission" date="2020-05" db="EMBL/GenBank/DDBJ databases">
        <title>Phylogenomic resolution of chytrid fungi.</title>
        <authorList>
            <person name="Stajich J.E."/>
            <person name="Amses K."/>
            <person name="Simmons R."/>
            <person name="Seto K."/>
            <person name="Myers J."/>
            <person name="Bonds A."/>
            <person name="Quandt C.A."/>
            <person name="Barry K."/>
            <person name="Liu P."/>
            <person name="Grigoriev I."/>
            <person name="Longcore J.E."/>
            <person name="James T.Y."/>
        </authorList>
    </citation>
    <scope>NUCLEOTIDE SEQUENCE</scope>
    <source>
        <strain evidence="4">PLAUS21</strain>
    </source>
</reference>
<dbReference type="InterPro" id="IPR000408">
    <property type="entry name" value="Reg_chr_condens"/>
</dbReference>
<dbReference type="Gene3D" id="2.130.10.30">
    <property type="entry name" value="Regulator of chromosome condensation 1/beta-lactamase-inhibitor protein II"/>
    <property type="match status" value="1"/>
</dbReference>
<dbReference type="PANTHER" id="PTHR22870">
    <property type="entry name" value="REGULATOR OF CHROMOSOME CONDENSATION"/>
    <property type="match status" value="1"/>
</dbReference>
<dbReference type="AlphaFoldDB" id="A0AAD5UGL8"/>
<accession>A0AAD5UGL8</accession>
<evidence type="ECO:0000256" key="2">
    <source>
        <dbReference type="PROSITE-ProRule" id="PRU00235"/>
    </source>
</evidence>
<name>A0AAD5UGL8_9FUNG</name>
<evidence type="ECO:0000313" key="4">
    <source>
        <dbReference type="EMBL" id="KAJ3254253.1"/>
    </source>
</evidence>
<evidence type="ECO:0000313" key="5">
    <source>
        <dbReference type="Proteomes" id="UP001210925"/>
    </source>
</evidence>
<comment type="caution">
    <text evidence="4">The sequence shown here is derived from an EMBL/GenBank/DDBJ whole genome shotgun (WGS) entry which is preliminary data.</text>
</comment>
<dbReference type="SUPFAM" id="SSF50985">
    <property type="entry name" value="RCC1/BLIP-II"/>
    <property type="match status" value="1"/>
</dbReference>
<keyword evidence="1" id="KW-0677">Repeat</keyword>